<dbReference type="STRING" id="137246.A0A401SKC3"/>
<dbReference type="FunFam" id="2.10.110.10:FF:000035">
    <property type="entry name" value="prickle-like protein 2 isoform X1"/>
    <property type="match status" value="1"/>
</dbReference>
<evidence type="ECO:0000256" key="1">
    <source>
        <dbReference type="ARBA" id="ARBA00008268"/>
    </source>
</evidence>
<dbReference type="Proteomes" id="UP000287033">
    <property type="component" value="Unassembled WGS sequence"/>
</dbReference>
<evidence type="ECO:0000313" key="10">
    <source>
        <dbReference type="EMBL" id="GCC30843.1"/>
    </source>
</evidence>
<keyword evidence="11" id="KW-1185">Reference proteome</keyword>
<feature type="domain" description="LIM zinc-binding" evidence="8">
    <location>
        <begin position="130"/>
        <end position="194"/>
    </location>
</feature>
<dbReference type="OrthoDB" id="10069167at2759"/>
<dbReference type="Pfam" id="PF00412">
    <property type="entry name" value="LIM"/>
    <property type="match status" value="3"/>
</dbReference>
<dbReference type="PROSITE" id="PS50023">
    <property type="entry name" value="LIM_DOMAIN_2"/>
    <property type="match status" value="2"/>
</dbReference>
<evidence type="ECO:0000256" key="5">
    <source>
        <dbReference type="ARBA" id="ARBA00023038"/>
    </source>
</evidence>
<dbReference type="CDD" id="cd09418">
    <property type="entry name" value="LIM2_Prickle"/>
    <property type="match status" value="1"/>
</dbReference>
<dbReference type="InterPro" id="IPR033723">
    <property type="entry name" value="PET_prickle"/>
</dbReference>
<dbReference type="PANTHER" id="PTHR24211">
    <property type="entry name" value="LIM DOMAIN-CONTAINING PROTEIN"/>
    <property type="match status" value="1"/>
</dbReference>
<evidence type="ECO:0008006" key="12">
    <source>
        <dbReference type="Google" id="ProtNLM"/>
    </source>
</evidence>
<dbReference type="PROSITE" id="PS00478">
    <property type="entry name" value="LIM_DOMAIN_1"/>
    <property type="match status" value="1"/>
</dbReference>
<accession>A0A401SKC3</accession>
<dbReference type="AlphaFoldDB" id="A0A401SKC3"/>
<evidence type="ECO:0000259" key="8">
    <source>
        <dbReference type="PROSITE" id="PS50023"/>
    </source>
</evidence>
<reference evidence="10 11" key="1">
    <citation type="journal article" date="2018" name="Nat. Ecol. Evol.">
        <title>Shark genomes provide insights into elasmobranch evolution and the origin of vertebrates.</title>
        <authorList>
            <person name="Hara Y"/>
            <person name="Yamaguchi K"/>
            <person name="Onimaru K"/>
            <person name="Kadota M"/>
            <person name="Koyanagi M"/>
            <person name="Keeley SD"/>
            <person name="Tatsumi K"/>
            <person name="Tanaka K"/>
            <person name="Motone F"/>
            <person name="Kageyama Y"/>
            <person name="Nozu R"/>
            <person name="Adachi N"/>
            <person name="Nishimura O"/>
            <person name="Nakagawa R"/>
            <person name="Tanegashima C"/>
            <person name="Kiyatake I"/>
            <person name="Matsumoto R"/>
            <person name="Murakumo K"/>
            <person name="Nishida K"/>
            <person name="Terakita A"/>
            <person name="Kuratani S"/>
            <person name="Sato K"/>
            <person name="Hyodo S Kuraku.S."/>
        </authorList>
    </citation>
    <scope>NUCLEOTIDE SEQUENCE [LARGE SCALE GENOMIC DNA]</scope>
</reference>
<keyword evidence="5 6" id="KW-0440">LIM domain</keyword>
<sequence>MSVLDTRTSENKKVANKMIFDFQQNAPSDNDSGCALEEYAWVPPGLKPEQVHQYFRCLPEENIPYVNSIGEKFRIKQLLEQLPPHDNDEKYCQSLSEEEKRELRVFSGQRKREALGRGIVQVFPLTATGALCEKCGGKINGGDVAVFAQRAGNRTCWHPYCFGCITCQELLVDLIYFYQDGKIYCGRHHANLFKPRCASCDQLIFAEECTEAEGRYWHMDHFSCTECEVILGGQKYIMKEGQPYCCGCFETLYAEYCETCREIISIDYGQISFSGQHWHATNSCFSCTQCKKPLLGCSFTSRHGQVFCSIMCSQLEEPTGSDSSDSAFQSTQSQESNCIFSLGEDPVANNASPLQNRHCNRTTETLPGDNVDCILQRVNVLSIKDRATDSKDHPTSEVKKQCKSSIKLPHWQGEVLETDTEPQSEVKMPEVWASENDNLTKDKGCKVEILTYSQEPSKRSDHSAPLCNFNWLKGGLENAMKVIDNTSLTSNGHEIRPVEDQRMKKTVATETLVLDQSLAFKHRLDMCCIDQEEQPGDVLDSPTKSSWNKQNQWLGTQVGSDHPAQDQQASPQGDQVTEQGTGRSRQDSLAMIQAAGASNEDKYKWQKPLRPDQEYNNKTEKEFEMQSNFGILKSFPHKRSSDSLHSLNSQQSEGIVQKSKWKQESVSPVRRTAAQIRPQQITFCDTAFLKPKARSRCHQTPMSEQTRRKVYRHKGNYRSHHHHSRRVQRSCSDEALHTITERSLESANNNTFLEHYNQLVQTAICQKPQAKISQNRQAFYREGDNGLQNIALNNFLGLCCEDDDGCCSTCSSSSSDSEEEGYFLGQPIPQPKTSNGCHLRQEACQSNVVPDIRLAQSAKSQRKREHKNKNCTVS</sequence>
<gene>
    <name evidence="10" type="ORF">chiPu_0009297</name>
</gene>
<dbReference type="InterPro" id="IPR047120">
    <property type="entry name" value="Pk/Esn/Tes"/>
</dbReference>
<name>A0A401SKC3_CHIPU</name>
<dbReference type="FunFam" id="2.10.110.10:FF:000005">
    <property type="entry name" value="Testin isoform 1"/>
    <property type="match status" value="1"/>
</dbReference>
<dbReference type="CDD" id="cd09827">
    <property type="entry name" value="PET_Prickle"/>
    <property type="match status" value="1"/>
</dbReference>
<dbReference type="SUPFAM" id="SSF57716">
    <property type="entry name" value="Glucocorticoid receptor-like (DNA-binding domain)"/>
    <property type="match status" value="2"/>
</dbReference>
<dbReference type="EMBL" id="BEZZ01000327">
    <property type="protein sequence ID" value="GCC30843.1"/>
    <property type="molecule type" value="Genomic_DNA"/>
</dbReference>
<dbReference type="PROSITE" id="PS51303">
    <property type="entry name" value="PET"/>
    <property type="match status" value="1"/>
</dbReference>
<dbReference type="InterPro" id="IPR033725">
    <property type="entry name" value="LIM1_prickle"/>
</dbReference>
<protein>
    <recommendedName>
        <fullName evidence="12">Prickle-like protein 2</fullName>
    </recommendedName>
</protein>
<dbReference type="InterPro" id="IPR010442">
    <property type="entry name" value="PET_domain"/>
</dbReference>
<dbReference type="SMART" id="SM00132">
    <property type="entry name" value="LIM"/>
    <property type="match status" value="3"/>
</dbReference>
<evidence type="ECO:0000256" key="2">
    <source>
        <dbReference type="ARBA" id="ARBA00022723"/>
    </source>
</evidence>
<organism evidence="10 11">
    <name type="scientific">Chiloscyllium punctatum</name>
    <name type="common">Brownbanded bambooshark</name>
    <name type="synonym">Hemiscyllium punctatum</name>
    <dbReference type="NCBI Taxonomy" id="137246"/>
    <lineage>
        <taxon>Eukaryota</taxon>
        <taxon>Metazoa</taxon>
        <taxon>Chordata</taxon>
        <taxon>Craniata</taxon>
        <taxon>Vertebrata</taxon>
        <taxon>Chondrichthyes</taxon>
        <taxon>Elasmobranchii</taxon>
        <taxon>Galeomorphii</taxon>
        <taxon>Galeoidea</taxon>
        <taxon>Orectolobiformes</taxon>
        <taxon>Hemiscylliidae</taxon>
        <taxon>Chiloscyllium</taxon>
    </lineage>
</organism>
<evidence type="ECO:0000259" key="9">
    <source>
        <dbReference type="PROSITE" id="PS51303"/>
    </source>
</evidence>
<feature type="region of interest" description="Disordered" evidence="7">
    <location>
        <begin position="555"/>
        <end position="586"/>
    </location>
</feature>
<dbReference type="GO" id="GO:0008270">
    <property type="term" value="F:zinc ion binding"/>
    <property type="evidence" value="ECO:0007669"/>
    <property type="project" value="InterPro"/>
</dbReference>
<dbReference type="Pfam" id="PF06297">
    <property type="entry name" value="PET"/>
    <property type="match status" value="1"/>
</dbReference>
<dbReference type="InterPro" id="IPR033726">
    <property type="entry name" value="LIM2_prickle"/>
</dbReference>
<dbReference type="PANTHER" id="PTHR24211:SF20">
    <property type="entry name" value="PROTEIN ESPINAS-RELATED"/>
    <property type="match status" value="1"/>
</dbReference>
<keyword evidence="3" id="KW-0677">Repeat</keyword>
<evidence type="ECO:0000256" key="4">
    <source>
        <dbReference type="ARBA" id="ARBA00022833"/>
    </source>
</evidence>
<evidence type="ECO:0000256" key="6">
    <source>
        <dbReference type="PROSITE-ProRule" id="PRU00125"/>
    </source>
</evidence>
<keyword evidence="2 6" id="KW-0479">Metal-binding</keyword>
<feature type="compositionally biased region" description="Polar residues" evidence="7">
    <location>
        <begin position="643"/>
        <end position="654"/>
    </location>
</feature>
<feature type="compositionally biased region" description="Polar residues" evidence="7">
    <location>
        <begin position="555"/>
        <end position="583"/>
    </location>
</feature>
<dbReference type="Gene3D" id="2.10.110.10">
    <property type="entry name" value="Cysteine Rich Protein"/>
    <property type="match status" value="3"/>
</dbReference>
<dbReference type="OMA" id="HWHATNS"/>
<feature type="region of interest" description="Disordered" evidence="7">
    <location>
        <begin position="634"/>
        <end position="665"/>
    </location>
</feature>
<dbReference type="InterPro" id="IPR001781">
    <property type="entry name" value="Znf_LIM"/>
</dbReference>
<keyword evidence="4 6" id="KW-0862">Zinc</keyword>
<comment type="caution">
    <text evidence="10">The sequence shown here is derived from an EMBL/GenBank/DDBJ whole genome shotgun (WGS) entry which is preliminary data.</text>
</comment>
<comment type="similarity">
    <text evidence="1">Belongs to the prickle / espinas / testin family.</text>
</comment>
<proteinExistence type="inferred from homology"/>
<evidence type="ECO:0000313" key="11">
    <source>
        <dbReference type="Proteomes" id="UP000287033"/>
    </source>
</evidence>
<feature type="domain" description="LIM zinc-binding" evidence="8">
    <location>
        <begin position="195"/>
        <end position="255"/>
    </location>
</feature>
<evidence type="ECO:0000256" key="3">
    <source>
        <dbReference type="ARBA" id="ARBA00022737"/>
    </source>
</evidence>
<dbReference type="CDD" id="cd09415">
    <property type="entry name" value="LIM1_Prickle"/>
    <property type="match status" value="1"/>
</dbReference>
<evidence type="ECO:0000256" key="7">
    <source>
        <dbReference type="SAM" id="MobiDB-lite"/>
    </source>
</evidence>
<feature type="domain" description="PET" evidence="9">
    <location>
        <begin position="20"/>
        <end position="128"/>
    </location>
</feature>